<reference evidence="1 2" key="1">
    <citation type="submission" date="2019-07" db="EMBL/GenBank/DDBJ databases">
        <title>Genomic Encyclopedia of Archaeal and Bacterial Type Strains, Phase II (KMG-II): from individual species to whole genera.</title>
        <authorList>
            <person name="Goeker M."/>
        </authorList>
    </citation>
    <scope>NUCLEOTIDE SEQUENCE [LARGE SCALE GENOMIC DNA]</scope>
    <source>
        <strain evidence="1 2">DSM 14571</strain>
    </source>
</reference>
<comment type="caution">
    <text evidence="1">The sequence shown here is derived from an EMBL/GenBank/DDBJ whole genome shotgun (WGS) entry which is preliminary data.</text>
</comment>
<evidence type="ECO:0000313" key="2">
    <source>
        <dbReference type="Proteomes" id="UP000324513"/>
    </source>
</evidence>
<dbReference type="RefSeq" id="WP_155759307.1">
    <property type="nucleotide sequence ID" value="NZ_FLSS01000014.1"/>
</dbReference>
<protein>
    <recommendedName>
        <fullName evidence="3">Transposase</fullName>
    </recommendedName>
</protein>
<dbReference type="EMBL" id="VNHK01000001">
    <property type="protein sequence ID" value="TYO94218.1"/>
    <property type="molecule type" value="Genomic_DNA"/>
</dbReference>
<keyword evidence="2" id="KW-1185">Reference proteome</keyword>
<sequence length="61" mass="7183">MFFPYRINDKIMSVKEVPAPKNKAKAVRIKSLSRYKSADDNMFKLNIEIKLHDYSLYSCPE</sequence>
<evidence type="ECO:0000313" key="1">
    <source>
        <dbReference type="EMBL" id="TYO94218.1"/>
    </source>
</evidence>
<name>A0ABY3NL69_ELIMR</name>
<proteinExistence type="predicted"/>
<dbReference type="Proteomes" id="UP000324513">
    <property type="component" value="Unassembled WGS sequence"/>
</dbReference>
<gene>
    <name evidence="1" type="ORF">LX74_00256</name>
</gene>
<organism evidence="1 2">
    <name type="scientific">Elizabethkingia miricola</name>
    <name type="common">Chryseobacterium miricola</name>
    <dbReference type="NCBI Taxonomy" id="172045"/>
    <lineage>
        <taxon>Bacteria</taxon>
        <taxon>Pseudomonadati</taxon>
        <taxon>Bacteroidota</taxon>
        <taxon>Flavobacteriia</taxon>
        <taxon>Flavobacteriales</taxon>
        <taxon>Weeksellaceae</taxon>
        <taxon>Elizabethkingia</taxon>
    </lineage>
</organism>
<evidence type="ECO:0008006" key="3">
    <source>
        <dbReference type="Google" id="ProtNLM"/>
    </source>
</evidence>
<accession>A0ABY3NL69</accession>